<dbReference type="AlphaFoldDB" id="A0A7K1J2J1"/>
<feature type="transmembrane region" description="Helical" evidence="1">
    <location>
        <begin position="12"/>
        <end position="30"/>
    </location>
</feature>
<keyword evidence="3" id="KW-1185">Reference proteome</keyword>
<dbReference type="RefSeq" id="WP_155587944.1">
    <property type="nucleotide sequence ID" value="NZ_WNLP01000001.1"/>
</dbReference>
<accession>A0A7K1J2J1</accession>
<feature type="transmembrane region" description="Helical" evidence="1">
    <location>
        <begin position="72"/>
        <end position="98"/>
    </location>
</feature>
<comment type="caution">
    <text evidence="2">The sequence shown here is derived from an EMBL/GenBank/DDBJ whole genome shotgun (WGS) entry which is preliminary data.</text>
</comment>
<proteinExistence type="predicted"/>
<evidence type="ECO:0000256" key="1">
    <source>
        <dbReference type="SAM" id="Phobius"/>
    </source>
</evidence>
<feature type="transmembrane region" description="Helical" evidence="1">
    <location>
        <begin position="118"/>
        <end position="142"/>
    </location>
</feature>
<dbReference type="Proteomes" id="UP000487882">
    <property type="component" value="Unassembled WGS sequence"/>
</dbReference>
<name>A0A7K1J2J1_9BIFI</name>
<dbReference type="EMBL" id="WNLP01000001">
    <property type="protein sequence ID" value="MUH58853.1"/>
    <property type="molecule type" value="Genomic_DNA"/>
</dbReference>
<evidence type="ECO:0000313" key="2">
    <source>
        <dbReference type="EMBL" id="MUH58853.1"/>
    </source>
</evidence>
<keyword evidence="1" id="KW-1133">Transmembrane helix</keyword>
<evidence type="ECO:0000313" key="3">
    <source>
        <dbReference type="Proteomes" id="UP000487882"/>
    </source>
</evidence>
<reference evidence="2 3" key="1">
    <citation type="submission" date="2019-09" db="EMBL/GenBank/DDBJ databases">
        <title>Bifidobacterium canis sp. nov., isolated from the digestive tract of German Shepherd dog puppy.</title>
        <authorList>
            <person name="Bunesova V."/>
        </authorList>
    </citation>
    <scope>NUCLEOTIDE SEQUENCE [LARGE SCALE GENOMIC DNA]</scope>
    <source>
        <strain evidence="2 3">GSD1FS</strain>
    </source>
</reference>
<keyword evidence="1" id="KW-0812">Transmembrane</keyword>
<sequence length="215" mass="23899">MKAIFAIVKRLLASNAISYIVTLLMVLCATSSGDTVLSNGNYTWLLAVMTPFFFVFYDYAKLMHLGASKKDYCIGCLISYGILAFGISLVNTLIHMLIDPVYPARAVINMMDVCKWTGNNIVVAALQQMFFLLLVMIFLHVLLSMQLYWYGWLTDAALVAIVCIFTPIAALRSVLSNFFQVIMINGNAFLQIGFCLLLSAALSCVGLYVLKRKTL</sequence>
<gene>
    <name evidence="2" type="ORF">GSD1FS_0147</name>
</gene>
<keyword evidence="1" id="KW-0472">Membrane</keyword>
<protein>
    <submittedName>
        <fullName evidence="2">Permease</fullName>
    </submittedName>
</protein>
<feature type="transmembrane region" description="Helical" evidence="1">
    <location>
        <begin position="188"/>
        <end position="210"/>
    </location>
</feature>
<feature type="transmembrane region" description="Helical" evidence="1">
    <location>
        <begin position="42"/>
        <end position="60"/>
    </location>
</feature>
<organism evidence="2 3">
    <name type="scientific">Bifidobacterium canis</name>
    <dbReference type="NCBI Taxonomy" id="2610880"/>
    <lineage>
        <taxon>Bacteria</taxon>
        <taxon>Bacillati</taxon>
        <taxon>Actinomycetota</taxon>
        <taxon>Actinomycetes</taxon>
        <taxon>Bifidobacteriales</taxon>
        <taxon>Bifidobacteriaceae</taxon>
        <taxon>Bifidobacterium</taxon>
    </lineage>
</organism>
<feature type="transmembrane region" description="Helical" evidence="1">
    <location>
        <begin position="149"/>
        <end position="168"/>
    </location>
</feature>